<dbReference type="EMBL" id="CMVM020000069">
    <property type="status" value="NOT_ANNOTATED_CDS"/>
    <property type="molecule type" value="Genomic_DNA"/>
</dbReference>
<dbReference type="PANTHER" id="PTHR33047:SF8">
    <property type="entry name" value="REGULATOR OF RDNA TRANSCRIPTION PROTEIN 15"/>
    <property type="match status" value="1"/>
</dbReference>
<reference evidence="2" key="2">
    <citation type="submission" date="2022-06" db="UniProtKB">
        <authorList>
            <consortium name="EnsemblMetazoa"/>
        </authorList>
    </citation>
    <scope>IDENTIFICATION</scope>
</reference>
<dbReference type="EnsemblMetazoa" id="OVOC2056.1">
    <property type="protein sequence ID" value="OVOC2056.1"/>
    <property type="gene ID" value="WBGene00238865"/>
</dbReference>
<feature type="region of interest" description="Disordered" evidence="1">
    <location>
        <begin position="75"/>
        <end position="106"/>
    </location>
</feature>
<sequence>MSESADGLNPAHVPYWWVNNPTLGEFCFAMIGRADIEGSKSNVAMDAWLPQASYPCELELPRLLAPDLPSHRSSLTGLNCTHSDNRPQRERSRYFSSLPPHSESGCARPKVGALVHVLALELPQLSTLDNQHQVHYSCNNEPFAVSPL</sequence>
<evidence type="ECO:0000313" key="2">
    <source>
        <dbReference type="EnsemblMetazoa" id="OVOC2056.1"/>
    </source>
</evidence>
<accession>A0A8R1XTT5</accession>
<dbReference type="EMBL" id="CMVM020000068">
    <property type="status" value="NOT_ANNOTATED_CDS"/>
    <property type="molecule type" value="Genomic_DNA"/>
</dbReference>
<keyword evidence="3" id="KW-1185">Reference proteome</keyword>
<reference evidence="3" key="1">
    <citation type="submission" date="2013-10" db="EMBL/GenBank/DDBJ databases">
        <title>Genome sequencing of Onchocerca volvulus.</title>
        <authorList>
            <person name="Cotton J."/>
            <person name="Tsai J."/>
            <person name="Stanley E."/>
            <person name="Tracey A."/>
            <person name="Holroyd N."/>
            <person name="Lustigman S."/>
            <person name="Berriman M."/>
        </authorList>
    </citation>
    <scope>NUCLEOTIDE SEQUENCE</scope>
</reference>
<name>A0A8R1XTT5_ONCVO</name>
<evidence type="ECO:0000313" key="3">
    <source>
        <dbReference type="Proteomes" id="UP000024404"/>
    </source>
</evidence>
<feature type="compositionally biased region" description="Basic and acidic residues" evidence="1">
    <location>
        <begin position="83"/>
        <end position="93"/>
    </location>
</feature>
<dbReference type="AlphaFoldDB" id="A0A8R1XTT5"/>
<proteinExistence type="predicted"/>
<dbReference type="Proteomes" id="UP000024404">
    <property type="component" value="Unassembled WGS sequence"/>
</dbReference>
<organism evidence="2 3">
    <name type="scientific">Onchocerca volvulus</name>
    <dbReference type="NCBI Taxonomy" id="6282"/>
    <lineage>
        <taxon>Eukaryota</taxon>
        <taxon>Metazoa</taxon>
        <taxon>Ecdysozoa</taxon>
        <taxon>Nematoda</taxon>
        <taxon>Chromadorea</taxon>
        <taxon>Rhabditida</taxon>
        <taxon>Spirurina</taxon>
        <taxon>Spiruromorpha</taxon>
        <taxon>Filarioidea</taxon>
        <taxon>Onchocercidae</taxon>
        <taxon>Onchocerca</taxon>
    </lineage>
</organism>
<evidence type="ECO:0000256" key="1">
    <source>
        <dbReference type="SAM" id="MobiDB-lite"/>
    </source>
</evidence>
<dbReference type="InterPro" id="IPR052997">
    <property type="entry name" value="RRT15-like"/>
</dbReference>
<protein>
    <submittedName>
        <fullName evidence="2">Uncharacterized protein</fullName>
    </submittedName>
</protein>
<dbReference type="PANTHER" id="PTHR33047">
    <property type="entry name" value="PROTEIN TAR1"/>
    <property type="match status" value="1"/>
</dbReference>